<accession>A0A413PRK5</accession>
<organism evidence="1 4">
    <name type="scientific">Anaerobutyricum hallii</name>
    <dbReference type="NCBI Taxonomy" id="39488"/>
    <lineage>
        <taxon>Bacteria</taxon>
        <taxon>Bacillati</taxon>
        <taxon>Bacillota</taxon>
        <taxon>Clostridia</taxon>
        <taxon>Lachnospirales</taxon>
        <taxon>Lachnospiraceae</taxon>
        <taxon>Anaerobutyricum</taxon>
    </lineage>
</organism>
<comment type="caution">
    <text evidence="1">The sequence shown here is derived from an EMBL/GenBank/DDBJ whole genome shotgun (WGS) entry which is preliminary data.</text>
</comment>
<name>A0A413PRK5_9FIRM</name>
<evidence type="ECO:0000313" key="4">
    <source>
        <dbReference type="Proteomes" id="UP000286561"/>
    </source>
</evidence>
<gene>
    <name evidence="2" type="ORF">DW068_14845</name>
    <name evidence="1" type="ORF">DW972_12960</name>
</gene>
<dbReference type="EMBL" id="QSEP01000117">
    <property type="protein sequence ID" value="RGZ78890.1"/>
    <property type="molecule type" value="Genomic_DNA"/>
</dbReference>
<protein>
    <submittedName>
        <fullName evidence="1">Uncharacterized protein</fullName>
    </submittedName>
</protein>
<dbReference type="AlphaFoldDB" id="A0A413PRK5"/>
<proteinExistence type="predicted"/>
<evidence type="ECO:0000313" key="3">
    <source>
        <dbReference type="Proteomes" id="UP000283497"/>
    </source>
</evidence>
<evidence type="ECO:0000313" key="2">
    <source>
        <dbReference type="EMBL" id="RHK34192.1"/>
    </source>
</evidence>
<sequence>MGRLIFRQYSSYYIPSSLSIRLHHQRSWLIRQKRIFYFNSHRQNPKKKIIYICGPGARFGCKCVSEHSKRSN</sequence>
<reference evidence="3 4" key="1">
    <citation type="submission" date="2018-08" db="EMBL/GenBank/DDBJ databases">
        <title>A genome reference for cultivated species of the human gut microbiota.</title>
        <authorList>
            <person name="Zou Y."/>
            <person name="Xue W."/>
            <person name="Luo G."/>
        </authorList>
    </citation>
    <scope>NUCLEOTIDE SEQUENCE [LARGE SCALE GENOMIC DNA]</scope>
    <source>
        <strain evidence="2 3">AF45-14BH</strain>
        <strain evidence="1 4">AM48-23BH</strain>
    </source>
</reference>
<dbReference type="Proteomes" id="UP000286561">
    <property type="component" value="Unassembled WGS sequence"/>
</dbReference>
<dbReference type="Proteomes" id="UP000283497">
    <property type="component" value="Unassembled WGS sequence"/>
</dbReference>
<dbReference type="EMBL" id="QRNJ01000080">
    <property type="protein sequence ID" value="RHK34192.1"/>
    <property type="molecule type" value="Genomic_DNA"/>
</dbReference>
<evidence type="ECO:0000313" key="1">
    <source>
        <dbReference type="EMBL" id="RGZ78890.1"/>
    </source>
</evidence>